<dbReference type="InterPro" id="IPR013324">
    <property type="entry name" value="RNA_pol_sigma_r3/r4-like"/>
</dbReference>
<dbReference type="PANTHER" id="PTHR43133:SF46">
    <property type="entry name" value="RNA POLYMERASE SIGMA-70 FACTOR ECF SUBFAMILY"/>
    <property type="match status" value="1"/>
</dbReference>
<dbReference type="Proteomes" id="UP000634435">
    <property type="component" value="Unassembled WGS sequence"/>
</dbReference>
<name>A0ABQ2D7G5_9BACI</name>
<reference evidence="6" key="1">
    <citation type="journal article" date="2019" name="Int. J. Syst. Evol. Microbiol.">
        <title>The Global Catalogue of Microorganisms (GCM) 10K type strain sequencing project: providing services to taxonomists for standard genome sequencing and annotation.</title>
        <authorList>
            <consortium name="The Broad Institute Genomics Platform"/>
            <consortium name="The Broad Institute Genome Sequencing Center for Infectious Disease"/>
            <person name="Wu L."/>
            <person name="Ma J."/>
        </authorList>
    </citation>
    <scope>NUCLEOTIDE SEQUENCE [LARGE SCALE GENOMIC DNA]</scope>
    <source>
        <strain evidence="6">JCM 30071</strain>
    </source>
</reference>
<organism evidence="5 6">
    <name type="scientific">Virgibacillus kapii</name>
    <dbReference type="NCBI Taxonomy" id="1638645"/>
    <lineage>
        <taxon>Bacteria</taxon>
        <taxon>Bacillati</taxon>
        <taxon>Bacillota</taxon>
        <taxon>Bacilli</taxon>
        <taxon>Bacillales</taxon>
        <taxon>Bacillaceae</taxon>
        <taxon>Virgibacillus</taxon>
    </lineage>
</organism>
<dbReference type="NCBIfam" id="NF005385">
    <property type="entry name" value="PRK06930.1"/>
    <property type="match status" value="1"/>
</dbReference>
<dbReference type="InterPro" id="IPR036388">
    <property type="entry name" value="WH-like_DNA-bd_sf"/>
</dbReference>
<keyword evidence="2" id="KW-0731">Sigma factor</keyword>
<dbReference type="EMBL" id="BMPN01000001">
    <property type="protein sequence ID" value="GGJ48588.1"/>
    <property type="molecule type" value="Genomic_DNA"/>
</dbReference>
<comment type="caution">
    <text evidence="5">The sequence shown here is derived from an EMBL/GenBank/DDBJ whole genome shotgun (WGS) entry which is preliminary data.</text>
</comment>
<evidence type="ECO:0000256" key="1">
    <source>
        <dbReference type="ARBA" id="ARBA00023015"/>
    </source>
</evidence>
<sequence>MNWADKMLLEYKEGRRELNKRVRQLGHLDEDAEEKKQLNSMINEMAFVIEWLETGRQPHTMRGIDKGGAYHRRVLLDMEMFPCLDIEPEEKPLTDEQKQIIVDVLSLLSVRERQCFVLSGAHGRTQEEIAEELGISRNTVKQSIARARKKIDNKIKVYDTQMTPKGALGCKGKLLI</sequence>
<dbReference type="InterPro" id="IPR013249">
    <property type="entry name" value="RNA_pol_sigma70_r4_t2"/>
</dbReference>
<dbReference type="NCBIfam" id="TIGR02937">
    <property type="entry name" value="sigma70-ECF"/>
    <property type="match status" value="1"/>
</dbReference>
<dbReference type="SUPFAM" id="SSF88659">
    <property type="entry name" value="Sigma3 and sigma4 domains of RNA polymerase sigma factors"/>
    <property type="match status" value="1"/>
</dbReference>
<dbReference type="SMART" id="SM00421">
    <property type="entry name" value="HTH_LUXR"/>
    <property type="match status" value="1"/>
</dbReference>
<evidence type="ECO:0000256" key="3">
    <source>
        <dbReference type="ARBA" id="ARBA00023163"/>
    </source>
</evidence>
<dbReference type="Pfam" id="PF08281">
    <property type="entry name" value="Sigma70_r4_2"/>
    <property type="match status" value="1"/>
</dbReference>
<dbReference type="Gene3D" id="1.10.10.10">
    <property type="entry name" value="Winged helix-like DNA-binding domain superfamily/Winged helix DNA-binding domain"/>
    <property type="match status" value="1"/>
</dbReference>
<feature type="domain" description="HTH luxR-type" evidence="4">
    <location>
        <begin position="105"/>
        <end position="163"/>
    </location>
</feature>
<protein>
    <recommendedName>
        <fullName evidence="4">HTH luxR-type domain-containing protein</fullName>
    </recommendedName>
</protein>
<keyword evidence="3" id="KW-0804">Transcription</keyword>
<evidence type="ECO:0000259" key="4">
    <source>
        <dbReference type="SMART" id="SM00421"/>
    </source>
</evidence>
<evidence type="ECO:0000256" key="2">
    <source>
        <dbReference type="ARBA" id="ARBA00023082"/>
    </source>
</evidence>
<dbReference type="PANTHER" id="PTHR43133">
    <property type="entry name" value="RNA POLYMERASE ECF-TYPE SIGMA FACTO"/>
    <property type="match status" value="1"/>
</dbReference>
<dbReference type="RefSeq" id="WP_188942146.1">
    <property type="nucleotide sequence ID" value="NZ_BMPN01000001.1"/>
</dbReference>
<evidence type="ECO:0000313" key="6">
    <source>
        <dbReference type="Proteomes" id="UP000634435"/>
    </source>
</evidence>
<proteinExistence type="predicted"/>
<dbReference type="CDD" id="cd06171">
    <property type="entry name" value="Sigma70_r4"/>
    <property type="match status" value="1"/>
</dbReference>
<evidence type="ECO:0000313" key="5">
    <source>
        <dbReference type="EMBL" id="GGJ48588.1"/>
    </source>
</evidence>
<accession>A0ABQ2D7G5</accession>
<dbReference type="InterPro" id="IPR014284">
    <property type="entry name" value="RNA_pol_sigma-70_dom"/>
</dbReference>
<keyword evidence="1" id="KW-0805">Transcription regulation</keyword>
<dbReference type="InterPro" id="IPR039425">
    <property type="entry name" value="RNA_pol_sigma-70-like"/>
</dbReference>
<gene>
    <name evidence="5" type="ORF">GCM10007111_08380</name>
</gene>
<dbReference type="InterPro" id="IPR000792">
    <property type="entry name" value="Tscrpt_reg_LuxR_C"/>
</dbReference>
<keyword evidence="6" id="KW-1185">Reference proteome</keyword>